<dbReference type="eggNOG" id="ENOG5033JE8">
    <property type="taxonomic scope" value="Bacteria"/>
</dbReference>
<evidence type="ECO:0000256" key="1">
    <source>
        <dbReference type="SAM" id="Phobius"/>
    </source>
</evidence>
<proteinExistence type="predicted"/>
<dbReference type="EMBL" id="AEPB01000007">
    <property type="protein sequence ID" value="EGA91051.1"/>
    <property type="molecule type" value="Genomic_DNA"/>
</dbReference>
<name>E7RDA1_9BACL</name>
<keyword evidence="1" id="KW-0812">Transmembrane</keyword>
<gene>
    <name evidence="2" type="ORF">GPDM_02145</name>
</gene>
<sequence length="88" mass="9906">MKITYYWISVVVLLIATILLFSKGMDLRSIGTDVDGIGIGVYFLFYEINDQVPTQNIPTYAFGFFTASIITALATTIMVWGKWKVSKQ</sequence>
<organism evidence="2 3">
    <name type="scientific">Planococcus donghaensis MPA1U2</name>
    <dbReference type="NCBI Taxonomy" id="933115"/>
    <lineage>
        <taxon>Bacteria</taxon>
        <taxon>Bacillati</taxon>
        <taxon>Bacillota</taxon>
        <taxon>Bacilli</taxon>
        <taxon>Bacillales</taxon>
        <taxon>Caryophanaceae</taxon>
        <taxon>Planococcus</taxon>
    </lineage>
</organism>
<keyword evidence="1" id="KW-0472">Membrane</keyword>
<comment type="caution">
    <text evidence="2">The sequence shown here is derived from an EMBL/GenBank/DDBJ whole genome shotgun (WGS) entry which is preliminary data.</text>
</comment>
<dbReference type="Proteomes" id="UP000003052">
    <property type="component" value="Unassembled WGS sequence"/>
</dbReference>
<feature type="transmembrane region" description="Helical" evidence="1">
    <location>
        <begin position="60"/>
        <end position="80"/>
    </location>
</feature>
<dbReference type="AlphaFoldDB" id="E7RDA1"/>
<feature type="transmembrane region" description="Helical" evidence="1">
    <location>
        <begin position="6"/>
        <end position="22"/>
    </location>
</feature>
<reference evidence="2 3" key="1">
    <citation type="journal article" date="2011" name="J. Bacteriol.">
        <title>The Draft Genome of Planococcus donghaensis MPA1U2 Reveals Nonsporulation Pathways Controlled by a Conserved Spo0A Regulon.</title>
        <authorList>
            <person name="Pearson M.D."/>
            <person name="Noller H.F."/>
        </authorList>
    </citation>
    <scope>NUCLEOTIDE SEQUENCE [LARGE SCALE GENOMIC DNA]</scope>
    <source>
        <strain evidence="2 3">MPA1U2</strain>
    </source>
</reference>
<accession>E7RDA1</accession>
<evidence type="ECO:0000313" key="3">
    <source>
        <dbReference type="Proteomes" id="UP000003052"/>
    </source>
</evidence>
<protein>
    <submittedName>
        <fullName evidence="2">Uncharacterized protein</fullName>
    </submittedName>
</protein>
<evidence type="ECO:0000313" key="2">
    <source>
        <dbReference type="EMBL" id="EGA91051.1"/>
    </source>
</evidence>
<keyword evidence="1" id="KW-1133">Transmembrane helix</keyword>